<comment type="caution">
    <text evidence="1">The sequence shown here is derived from an EMBL/GenBank/DDBJ whole genome shotgun (WGS) entry which is preliminary data.</text>
</comment>
<sequence length="206" mass="23629">MTRSSYDQFVKSYLKELLQPLGSIQIARRLSEYVEIDVWFVPHESPPVADVTKLGLLGRFASKAAIFETFRDEPDEMDVSNSLLKLLKMLDKLEHQPSQNQQRVEETNLPRLWVLTPTASSELIEGFRATPKKRYWSPGVYFLAKSFRSAIVAIDELPETKKTLWLRILGKGKVRQQAIDELRALPEDEPLRSKVLELLSTVTSDQ</sequence>
<reference evidence="1 2" key="1">
    <citation type="journal article" date="2013" name="Genome Biol. Evol.">
        <title>Genomes of Stigonematalean cyanobacteria (subsection V) and the evolution of oxygenic photosynthesis from prokaryotes to plastids.</title>
        <authorList>
            <person name="Dagan T."/>
            <person name="Roettger M."/>
            <person name="Stucken K."/>
            <person name="Landan G."/>
            <person name="Koch R."/>
            <person name="Major P."/>
            <person name="Gould S.B."/>
            <person name="Goremykin V.V."/>
            <person name="Rippka R."/>
            <person name="Tandeau de Marsac N."/>
            <person name="Gugger M."/>
            <person name="Lockhart P.J."/>
            <person name="Allen J.F."/>
            <person name="Brune I."/>
            <person name="Maus I."/>
            <person name="Puhler A."/>
            <person name="Martin W.F."/>
        </authorList>
    </citation>
    <scope>NUCLEOTIDE SEQUENCE [LARGE SCALE GENOMIC DNA]</scope>
    <source>
        <strain evidence="1 2">PCC 7110</strain>
    </source>
</reference>
<name>A0A139XH35_9CYAN</name>
<dbReference type="Proteomes" id="UP000076925">
    <property type="component" value="Unassembled WGS sequence"/>
</dbReference>
<dbReference type="AlphaFoldDB" id="A0A139XH35"/>
<evidence type="ECO:0000313" key="1">
    <source>
        <dbReference type="EMBL" id="KYC44008.1"/>
    </source>
</evidence>
<dbReference type="STRING" id="128403.WA1_02365"/>
<dbReference type="OrthoDB" id="509960at2"/>
<accession>A0A139XH35</accession>
<keyword evidence="2" id="KW-1185">Reference proteome</keyword>
<evidence type="ECO:0008006" key="3">
    <source>
        <dbReference type="Google" id="ProtNLM"/>
    </source>
</evidence>
<gene>
    <name evidence="1" type="ORF">WA1_02365</name>
</gene>
<protein>
    <recommendedName>
        <fullName evidence="3">Flagellar assembly protein H</fullName>
    </recommendedName>
</protein>
<organism evidence="1 2">
    <name type="scientific">Scytonema hofmannii PCC 7110</name>
    <dbReference type="NCBI Taxonomy" id="128403"/>
    <lineage>
        <taxon>Bacteria</taxon>
        <taxon>Bacillati</taxon>
        <taxon>Cyanobacteriota</taxon>
        <taxon>Cyanophyceae</taxon>
        <taxon>Nostocales</taxon>
        <taxon>Scytonemataceae</taxon>
        <taxon>Scytonema</taxon>
    </lineage>
</organism>
<proteinExistence type="predicted"/>
<dbReference type="RefSeq" id="WP_017741299.1">
    <property type="nucleotide sequence ID" value="NZ_KQ976354.1"/>
</dbReference>
<dbReference type="EMBL" id="ANNX02000012">
    <property type="protein sequence ID" value="KYC44008.1"/>
    <property type="molecule type" value="Genomic_DNA"/>
</dbReference>
<evidence type="ECO:0000313" key="2">
    <source>
        <dbReference type="Proteomes" id="UP000076925"/>
    </source>
</evidence>